<comment type="caution">
    <text evidence="3">The sequence shown here is derived from an EMBL/GenBank/DDBJ whole genome shotgun (WGS) entry which is preliminary data.</text>
</comment>
<keyword evidence="4" id="KW-1185">Reference proteome</keyword>
<dbReference type="EMBL" id="BAABME010013239">
    <property type="protein sequence ID" value="GAA0185953.1"/>
    <property type="molecule type" value="Genomic_DNA"/>
</dbReference>
<feature type="region of interest" description="Disordered" evidence="2">
    <location>
        <begin position="240"/>
        <end position="267"/>
    </location>
</feature>
<feature type="region of interest" description="Disordered" evidence="2">
    <location>
        <begin position="79"/>
        <end position="132"/>
    </location>
</feature>
<feature type="region of interest" description="Disordered" evidence="2">
    <location>
        <begin position="38"/>
        <end position="62"/>
    </location>
</feature>
<feature type="compositionally biased region" description="Polar residues" evidence="2">
    <location>
        <begin position="53"/>
        <end position="62"/>
    </location>
</feature>
<sequence length="543" mass="59629">MAVIKELIVCSFMEERGKAVFPHHSYTLNPLTQDKLTVKHSTSSHSKNHSCKETSPNQHQNHNHFTLNISLHITIVKTRGGGASGSSRKDKPDRVSQTNGRKSPKSKSVGETPSGEPIPLQMIPPQESRPEEADITLSRVDIDVVGDVNRPIKKNAGSDKVVTPEKVVGSNMGVNPSVKDTSNETNYKLAKTHNFVDTTMDEILTGIKGTKSENQDDNVVVDDEPEKVVDVKELERQAEKKKVAKKGKATDKRPSIDKVGGSVPKKRKDMVISEPKSLMRGGNFVPSDDADESEEEDAAKFLSPMFHKVKLRGHMFSFSLALINKHYDMSNEEIIGETLKLGDIIGELIGNTLTTWPTKGQLQASTLSLKYDVLHKATITNLVPILNNTNMSETIGKIVDYSRTGAKLKPIGFPSRICSLLINQHPTALKKEDDFGKDAKSLTISDKLMKGNHVVDVELNTANQIEVVLEGEAAAMLTKAYEEEQQKLEDEIQIKKVRLSELQVKIQALKAIVPPTVNDPATTSTVVPDELPIGAAETSKSTM</sequence>
<dbReference type="Proteomes" id="UP001454036">
    <property type="component" value="Unassembled WGS sequence"/>
</dbReference>
<evidence type="ECO:0000313" key="3">
    <source>
        <dbReference type="EMBL" id="GAA0185953.1"/>
    </source>
</evidence>
<evidence type="ECO:0000256" key="2">
    <source>
        <dbReference type="SAM" id="MobiDB-lite"/>
    </source>
</evidence>
<evidence type="ECO:0000256" key="1">
    <source>
        <dbReference type="SAM" id="Coils"/>
    </source>
</evidence>
<name>A0AAV3RW51_LITER</name>
<proteinExistence type="predicted"/>
<reference evidence="3 4" key="1">
    <citation type="submission" date="2024-01" db="EMBL/GenBank/DDBJ databases">
        <title>The complete chloroplast genome sequence of Lithospermum erythrorhizon: insights into the phylogenetic relationship among Boraginaceae species and the maternal lineages of purple gromwells.</title>
        <authorList>
            <person name="Okada T."/>
            <person name="Watanabe K."/>
        </authorList>
    </citation>
    <scope>NUCLEOTIDE SEQUENCE [LARGE SCALE GENOMIC DNA]</scope>
</reference>
<accession>A0AAV3RW51</accession>
<evidence type="ECO:0000313" key="4">
    <source>
        <dbReference type="Proteomes" id="UP001454036"/>
    </source>
</evidence>
<feature type="coiled-coil region" evidence="1">
    <location>
        <begin position="478"/>
        <end position="505"/>
    </location>
</feature>
<dbReference type="AlphaFoldDB" id="A0AAV3RW51"/>
<gene>
    <name evidence="3" type="ORF">LIER_33241</name>
</gene>
<protein>
    <submittedName>
        <fullName evidence="3">Uncharacterized protein</fullName>
    </submittedName>
</protein>
<organism evidence="3 4">
    <name type="scientific">Lithospermum erythrorhizon</name>
    <name type="common">Purple gromwell</name>
    <name type="synonym">Lithospermum officinale var. erythrorhizon</name>
    <dbReference type="NCBI Taxonomy" id="34254"/>
    <lineage>
        <taxon>Eukaryota</taxon>
        <taxon>Viridiplantae</taxon>
        <taxon>Streptophyta</taxon>
        <taxon>Embryophyta</taxon>
        <taxon>Tracheophyta</taxon>
        <taxon>Spermatophyta</taxon>
        <taxon>Magnoliopsida</taxon>
        <taxon>eudicotyledons</taxon>
        <taxon>Gunneridae</taxon>
        <taxon>Pentapetalae</taxon>
        <taxon>asterids</taxon>
        <taxon>lamiids</taxon>
        <taxon>Boraginales</taxon>
        <taxon>Boraginaceae</taxon>
        <taxon>Boraginoideae</taxon>
        <taxon>Lithospermeae</taxon>
        <taxon>Lithospermum</taxon>
    </lineage>
</organism>
<keyword evidence="1" id="KW-0175">Coiled coil</keyword>